<proteinExistence type="predicted"/>
<accession>A0A139WVS3</accession>
<evidence type="ECO:0000313" key="1">
    <source>
        <dbReference type="EMBL" id="KYC36523.1"/>
    </source>
</evidence>
<organism evidence="1 2">
    <name type="scientific">Scytonema hofmannii PCC 7110</name>
    <dbReference type="NCBI Taxonomy" id="128403"/>
    <lineage>
        <taxon>Bacteria</taxon>
        <taxon>Bacillati</taxon>
        <taxon>Cyanobacteriota</taxon>
        <taxon>Cyanophyceae</taxon>
        <taxon>Nostocales</taxon>
        <taxon>Scytonemataceae</taxon>
        <taxon>Scytonema</taxon>
    </lineage>
</organism>
<evidence type="ECO:0000313" key="2">
    <source>
        <dbReference type="Proteomes" id="UP000076925"/>
    </source>
</evidence>
<comment type="caution">
    <text evidence="1">The sequence shown here is derived from an EMBL/GenBank/DDBJ whole genome shotgun (WGS) entry which is preliminary data.</text>
</comment>
<dbReference type="Proteomes" id="UP000076925">
    <property type="component" value="Unassembled WGS sequence"/>
</dbReference>
<dbReference type="STRING" id="128403.WA1_43315"/>
<keyword evidence="2" id="KW-1185">Reference proteome</keyword>
<dbReference type="EMBL" id="ANNX02000047">
    <property type="protein sequence ID" value="KYC36523.1"/>
    <property type="molecule type" value="Genomic_DNA"/>
</dbReference>
<reference evidence="1 2" key="1">
    <citation type="journal article" date="2013" name="Genome Biol. Evol.">
        <title>Genomes of Stigonematalean cyanobacteria (subsection V) and the evolution of oxygenic photosynthesis from prokaryotes to plastids.</title>
        <authorList>
            <person name="Dagan T."/>
            <person name="Roettger M."/>
            <person name="Stucken K."/>
            <person name="Landan G."/>
            <person name="Koch R."/>
            <person name="Major P."/>
            <person name="Gould S.B."/>
            <person name="Goremykin V.V."/>
            <person name="Rippka R."/>
            <person name="Tandeau de Marsac N."/>
            <person name="Gugger M."/>
            <person name="Lockhart P.J."/>
            <person name="Allen J.F."/>
            <person name="Brune I."/>
            <person name="Maus I."/>
            <person name="Puhler A."/>
            <person name="Martin W.F."/>
        </authorList>
    </citation>
    <scope>NUCLEOTIDE SEQUENCE [LARGE SCALE GENOMIC DNA]</scope>
    <source>
        <strain evidence="1 2">PCC 7110</strain>
    </source>
</reference>
<gene>
    <name evidence="1" type="ORF">WA1_43315</name>
</gene>
<dbReference type="AlphaFoldDB" id="A0A139WVS3"/>
<sequence>MRILDFGFWILDFGFWILDWGLGIGNRMSLFFIAHLVKIPCLLKSSGIPLSLTTSPKSLIQILQAFSLLRLLLALGNLPQVK</sequence>
<name>A0A139WVS3_9CYAN</name>
<protein>
    <submittedName>
        <fullName evidence="1">Uncharacterized protein</fullName>
    </submittedName>
</protein>